<dbReference type="Proteomes" id="UP001597301">
    <property type="component" value="Unassembled WGS sequence"/>
</dbReference>
<dbReference type="RefSeq" id="WP_380774621.1">
    <property type="nucleotide sequence ID" value="NZ_JBHUEO010000044.1"/>
</dbReference>
<evidence type="ECO:0000313" key="2">
    <source>
        <dbReference type="Proteomes" id="UP001597301"/>
    </source>
</evidence>
<evidence type="ECO:0000313" key="1">
    <source>
        <dbReference type="EMBL" id="MFD1707797.1"/>
    </source>
</evidence>
<dbReference type="EMBL" id="JBHUEO010000044">
    <property type="protein sequence ID" value="MFD1707797.1"/>
    <property type="molecule type" value="Genomic_DNA"/>
</dbReference>
<protein>
    <submittedName>
        <fullName evidence="1">Uncharacterized protein</fullName>
    </submittedName>
</protein>
<gene>
    <name evidence="1" type="ORF">ACFSCZ_13815</name>
</gene>
<reference evidence="2" key="1">
    <citation type="journal article" date="2019" name="Int. J. Syst. Evol. Microbiol.">
        <title>The Global Catalogue of Microorganisms (GCM) 10K type strain sequencing project: providing services to taxonomists for standard genome sequencing and annotation.</title>
        <authorList>
            <consortium name="The Broad Institute Genomics Platform"/>
            <consortium name="The Broad Institute Genome Sequencing Center for Infectious Disease"/>
            <person name="Wu L."/>
            <person name="Ma J."/>
        </authorList>
    </citation>
    <scope>NUCLEOTIDE SEQUENCE [LARGE SCALE GENOMIC DNA]</scope>
    <source>
        <strain evidence="2">CGMCC 1.12295</strain>
    </source>
</reference>
<keyword evidence="2" id="KW-1185">Reference proteome</keyword>
<proteinExistence type="predicted"/>
<accession>A0ABW4KIP2</accession>
<organism evidence="1 2">
    <name type="scientific">Siminovitchia sediminis</name>
    <dbReference type="NCBI Taxonomy" id="1274353"/>
    <lineage>
        <taxon>Bacteria</taxon>
        <taxon>Bacillati</taxon>
        <taxon>Bacillota</taxon>
        <taxon>Bacilli</taxon>
        <taxon>Bacillales</taxon>
        <taxon>Bacillaceae</taxon>
        <taxon>Siminovitchia</taxon>
    </lineage>
</organism>
<comment type="caution">
    <text evidence="1">The sequence shown here is derived from an EMBL/GenBank/DDBJ whole genome shotgun (WGS) entry which is preliminary data.</text>
</comment>
<name>A0ABW4KIP2_9BACI</name>
<sequence length="81" mass="9667">MDKLSKRVMYNPDGSSVIRRWDNSIIVKGKQDSAFESNHSKAMDRNEFTSMTVLYTDDLEEFEDRYLDEPVNNWETEVDYY</sequence>